<dbReference type="InterPro" id="IPR003737">
    <property type="entry name" value="GlcNAc_PI_deacetylase-related"/>
</dbReference>
<dbReference type="PANTHER" id="PTHR12993">
    <property type="entry name" value="N-ACETYLGLUCOSAMINYL-PHOSPHATIDYLINOSITOL DE-N-ACETYLASE-RELATED"/>
    <property type="match status" value="1"/>
</dbReference>
<name>A0AA97LJ06_EUBMA</name>
<evidence type="ECO:0000256" key="5">
    <source>
        <dbReference type="ARBA" id="ARBA00022502"/>
    </source>
</evidence>
<dbReference type="InterPro" id="IPR024078">
    <property type="entry name" value="LmbE-like_dom_sf"/>
</dbReference>
<dbReference type="EC" id="3.5.1.89" evidence="4"/>
<evidence type="ECO:0000256" key="3">
    <source>
        <dbReference type="ARBA" id="ARBA00006066"/>
    </source>
</evidence>
<dbReference type="SUPFAM" id="SSF102588">
    <property type="entry name" value="LmbE-like"/>
    <property type="match status" value="1"/>
</dbReference>
<comment type="function">
    <text evidence="11">Catalyzes the second step of glycosylphosphatidylinositol (GPI) biosynthesis, which is the de-N-acetylation of N-acetylglucosaminyl-phosphatidylinositol.</text>
</comment>
<organism evidence="16 17">
    <name type="scientific">Eublepharis macularius</name>
    <name type="common">Leopard gecko</name>
    <name type="synonym">Cyrtodactylus macularius</name>
    <dbReference type="NCBI Taxonomy" id="481883"/>
    <lineage>
        <taxon>Eukaryota</taxon>
        <taxon>Metazoa</taxon>
        <taxon>Chordata</taxon>
        <taxon>Craniata</taxon>
        <taxon>Vertebrata</taxon>
        <taxon>Euteleostomi</taxon>
        <taxon>Lepidosauria</taxon>
        <taxon>Squamata</taxon>
        <taxon>Bifurcata</taxon>
        <taxon>Gekkota</taxon>
        <taxon>Eublepharidae</taxon>
        <taxon>Eublepharinae</taxon>
        <taxon>Eublepharis</taxon>
    </lineage>
</organism>
<dbReference type="PANTHER" id="PTHR12993:SF11">
    <property type="entry name" value="N-ACETYLGLUCOSAMINYL-PHOSPHATIDYLINOSITOL DE-N-ACETYLASE"/>
    <property type="match status" value="1"/>
</dbReference>
<dbReference type="GO" id="GO:0000225">
    <property type="term" value="F:N-acetylglucosaminylphosphatidylinositol deacetylase activity"/>
    <property type="evidence" value="ECO:0007669"/>
    <property type="project" value="UniProtKB-EC"/>
</dbReference>
<evidence type="ECO:0000256" key="12">
    <source>
        <dbReference type="ARBA" id="ARBA00070167"/>
    </source>
</evidence>
<evidence type="ECO:0000256" key="14">
    <source>
        <dbReference type="ARBA" id="ARBA00093245"/>
    </source>
</evidence>
<feature type="transmembrane region" description="Helical" evidence="15">
    <location>
        <begin position="6"/>
        <end position="25"/>
    </location>
</feature>
<evidence type="ECO:0000256" key="10">
    <source>
        <dbReference type="ARBA" id="ARBA00023136"/>
    </source>
</evidence>
<evidence type="ECO:0000256" key="1">
    <source>
        <dbReference type="ARBA" id="ARBA00004389"/>
    </source>
</evidence>
<evidence type="ECO:0000313" key="17">
    <source>
        <dbReference type="RefSeq" id="XP_054857266.1"/>
    </source>
</evidence>
<dbReference type="KEGG" id="emc:129344546"/>
<dbReference type="CTD" id="9487"/>
<dbReference type="Gene3D" id="3.40.50.10320">
    <property type="entry name" value="LmbE-like"/>
    <property type="match status" value="1"/>
</dbReference>
<dbReference type="RefSeq" id="XP_054857266.1">
    <property type="nucleotide sequence ID" value="XM_055001291.1"/>
</dbReference>
<comment type="catalytic activity">
    <reaction evidence="14">
        <text>a 6-(N-acetyl-alpha-D-glucosaminyl)-1-(1,2-diacyl-sn-glycero-3-phospho)-1D-myo-inositol + H2O = a 6-(alpha-D-glucosaminyl)-1-(1,2-diacyl-sn-glycero-3-phospho)-1D-myo-inositol + acetate</text>
        <dbReference type="Rhea" id="RHEA:11660"/>
        <dbReference type="ChEBI" id="CHEBI:15377"/>
        <dbReference type="ChEBI" id="CHEBI:30089"/>
        <dbReference type="ChEBI" id="CHEBI:57265"/>
        <dbReference type="ChEBI" id="CHEBI:57997"/>
        <dbReference type="EC" id="3.5.1.89"/>
    </reaction>
    <physiologicalReaction direction="left-to-right" evidence="14">
        <dbReference type="Rhea" id="RHEA:11661"/>
    </physiologicalReaction>
</comment>
<dbReference type="AlphaFoldDB" id="A0AA97LJ06"/>
<evidence type="ECO:0000256" key="6">
    <source>
        <dbReference type="ARBA" id="ARBA00022692"/>
    </source>
</evidence>
<evidence type="ECO:0000256" key="8">
    <source>
        <dbReference type="ARBA" id="ARBA00022824"/>
    </source>
</evidence>
<comment type="pathway">
    <text evidence="2">Glycolipid biosynthesis; glycosylphosphatidylinositol-anchor biosynthesis.</text>
</comment>
<evidence type="ECO:0000256" key="7">
    <source>
        <dbReference type="ARBA" id="ARBA00022801"/>
    </source>
</evidence>
<protein>
    <recommendedName>
        <fullName evidence="12">N-acetylglucosaminyl-phosphatidylinositol de-N-acetylase</fullName>
        <ecNumber evidence="4">3.5.1.89</ecNumber>
    </recommendedName>
    <alternativeName>
        <fullName evidence="13">Phosphatidylinositol-glycan biosynthesis class L protein</fullName>
    </alternativeName>
</protein>
<keyword evidence="5" id="KW-0337">GPI-anchor biosynthesis</keyword>
<keyword evidence="8" id="KW-0256">Endoplasmic reticulum</keyword>
<dbReference type="FunFam" id="3.40.50.10320:FF:000002">
    <property type="entry name" value="Probable N-acetylglucosaminyl-phosphatidylinositol de-N-acetylase"/>
    <property type="match status" value="1"/>
</dbReference>
<dbReference type="GeneID" id="129344546"/>
<evidence type="ECO:0000256" key="4">
    <source>
        <dbReference type="ARBA" id="ARBA00012176"/>
    </source>
</evidence>
<evidence type="ECO:0000256" key="2">
    <source>
        <dbReference type="ARBA" id="ARBA00004687"/>
    </source>
</evidence>
<keyword evidence="7" id="KW-0378">Hydrolase</keyword>
<evidence type="ECO:0000256" key="9">
    <source>
        <dbReference type="ARBA" id="ARBA00022989"/>
    </source>
</evidence>
<dbReference type="GO" id="GO:0006506">
    <property type="term" value="P:GPI anchor biosynthetic process"/>
    <property type="evidence" value="ECO:0007669"/>
    <property type="project" value="UniProtKB-KW"/>
</dbReference>
<evidence type="ECO:0000256" key="15">
    <source>
        <dbReference type="SAM" id="Phobius"/>
    </source>
</evidence>
<proteinExistence type="inferred from homology"/>
<gene>
    <name evidence="17" type="primary">PIGL</name>
</gene>
<sequence>MAATGIPFALLLSPLVLWLVACWWLRRSRGTMRRDCRALLANGRAWRESDDAVRALFVTAHPDDETMFFAPSILKLAQARLWLLCASTGNYYNQGAIRKEELLQSCATLGIPPSNVTVIDHRDLPDHPSVKWDTSLLSTLILKHIETNQINLVVTFDARGVSGHANHKSLYAAVRYLHSEWKLPEGCQVLTLETVSLFRKYLSILDVPINCLHSQDVLFVLTEEEAELAKRAMWCHRSQLLWFRRLYVFFSRYMVINSLHFL</sequence>
<evidence type="ECO:0000313" key="16">
    <source>
        <dbReference type="Proteomes" id="UP001190640"/>
    </source>
</evidence>
<keyword evidence="10 15" id="KW-0472">Membrane</keyword>
<dbReference type="Proteomes" id="UP001190640">
    <property type="component" value="Chromosome 17"/>
</dbReference>
<comment type="similarity">
    <text evidence="3">Belongs to the PIGL family.</text>
</comment>
<accession>A0AA97LJ06</accession>
<evidence type="ECO:0000256" key="13">
    <source>
        <dbReference type="ARBA" id="ARBA00078401"/>
    </source>
</evidence>
<dbReference type="Pfam" id="PF02585">
    <property type="entry name" value="PIG-L"/>
    <property type="match status" value="1"/>
</dbReference>
<dbReference type="GO" id="GO:0005789">
    <property type="term" value="C:endoplasmic reticulum membrane"/>
    <property type="evidence" value="ECO:0007669"/>
    <property type="project" value="UniProtKB-SubCell"/>
</dbReference>
<reference evidence="17" key="1">
    <citation type="submission" date="2025-08" db="UniProtKB">
        <authorList>
            <consortium name="RefSeq"/>
        </authorList>
    </citation>
    <scope>IDENTIFICATION</scope>
    <source>
        <tissue evidence="17">Blood</tissue>
    </source>
</reference>
<keyword evidence="6 15" id="KW-0812">Transmembrane</keyword>
<keyword evidence="16" id="KW-1185">Reference proteome</keyword>
<keyword evidence="9 15" id="KW-1133">Transmembrane helix</keyword>
<evidence type="ECO:0000256" key="11">
    <source>
        <dbReference type="ARBA" id="ARBA00060114"/>
    </source>
</evidence>
<comment type="subcellular location">
    <subcellularLocation>
        <location evidence="1">Endoplasmic reticulum membrane</location>
        <topology evidence="1">Single-pass membrane protein</topology>
    </subcellularLocation>
</comment>